<dbReference type="RefSeq" id="WP_155088278.1">
    <property type="nucleotide sequence ID" value="NZ_WJYA01000004.1"/>
</dbReference>
<dbReference type="EMBL" id="WJYA01000004">
    <property type="protein sequence ID" value="MTE26456.1"/>
    <property type="molecule type" value="Genomic_DNA"/>
</dbReference>
<sequence>MAKQKGIIPLVGTIGGINFYYLNGQPIARRAGGGFNRKAIKTKASMHRVRENASEFGHCSKVNKLFRHALLPFYAGHRFTFFHSRLMRLFTGLKDLDVTHARGKRRVVEGIVTDTGKTLLQNFAYTPDCSVRQVLPFDYRIEGTNHRLTLSSFAIQDVGFVSGATHIELLYSVLDFNFEALTYELHLAPKVLLDRNFGGDTLIFTPDGTANGLGTLLCVFGVRFYQEVDGALYVLNAAHSVGISVLKCV</sequence>
<keyword evidence="2" id="KW-1185">Reference proteome</keyword>
<dbReference type="Proteomes" id="UP000447545">
    <property type="component" value="Unassembled WGS sequence"/>
</dbReference>
<reference evidence="1 2" key="1">
    <citation type="submission" date="2019-11" db="EMBL/GenBank/DDBJ databases">
        <title>Winogradskyella ouciana sp. nov., isolated from the hadal seawater of the Mariana Trench.</title>
        <authorList>
            <person name="Liu R."/>
        </authorList>
    </citation>
    <scope>NUCLEOTIDE SEQUENCE [LARGE SCALE GENOMIC DNA]</scope>
    <source>
        <strain evidence="1 2">ZXX205</strain>
    </source>
</reference>
<evidence type="ECO:0000313" key="2">
    <source>
        <dbReference type="Proteomes" id="UP000447545"/>
    </source>
</evidence>
<gene>
    <name evidence="1" type="ORF">F1003_05860</name>
</gene>
<dbReference type="AlphaFoldDB" id="A0A7K1GAX5"/>
<evidence type="ECO:0000313" key="1">
    <source>
        <dbReference type="EMBL" id="MTE26456.1"/>
    </source>
</evidence>
<comment type="caution">
    <text evidence="1">The sequence shown here is derived from an EMBL/GenBank/DDBJ whole genome shotgun (WGS) entry which is preliminary data.</text>
</comment>
<protein>
    <submittedName>
        <fullName evidence="1">Uncharacterized protein</fullName>
    </submittedName>
</protein>
<accession>A0A7K1GAX5</accession>
<organism evidence="1 2">
    <name type="scientific">Winogradskyella ouciana</name>
    <dbReference type="NCBI Taxonomy" id="2608631"/>
    <lineage>
        <taxon>Bacteria</taxon>
        <taxon>Pseudomonadati</taxon>
        <taxon>Bacteroidota</taxon>
        <taxon>Flavobacteriia</taxon>
        <taxon>Flavobacteriales</taxon>
        <taxon>Flavobacteriaceae</taxon>
        <taxon>Winogradskyella</taxon>
    </lineage>
</organism>
<proteinExistence type="predicted"/>
<name>A0A7K1GAX5_9FLAO</name>